<dbReference type="InterPro" id="IPR018110">
    <property type="entry name" value="Mandel_Rmase/mucon_lact_enz_CS"/>
</dbReference>
<feature type="domain" description="Mandelate racemase/muconate lactonizing enzyme C-terminal" evidence="2">
    <location>
        <begin position="154"/>
        <end position="261"/>
    </location>
</feature>
<accession>A0AB39BHF5</accession>
<dbReference type="SMART" id="SM00922">
    <property type="entry name" value="MR_MLE"/>
    <property type="match status" value="1"/>
</dbReference>
<protein>
    <submittedName>
        <fullName evidence="3">Mandelate racemase/muconate lactonizing enzyme family protein</fullName>
    </submittedName>
</protein>
<dbReference type="InterPro" id="IPR036849">
    <property type="entry name" value="Enolase-like_C_sf"/>
</dbReference>
<dbReference type="PROSITE" id="PS00908">
    <property type="entry name" value="MR_MLE_1"/>
    <property type="match status" value="1"/>
</dbReference>
<dbReference type="Pfam" id="PF02746">
    <property type="entry name" value="MR_MLE_N"/>
    <property type="match status" value="1"/>
</dbReference>
<dbReference type="Gene3D" id="3.20.20.120">
    <property type="entry name" value="Enolase-like C-terminal domain"/>
    <property type="match status" value="1"/>
</dbReference>
<dbReference type="PANTHER" id="PTHR48080">
    <property type="entry name" value="D-GALACTONATE DEHYDRATASE-RELATED"/>
    <property type="match status" value="1"/>
</dbReference>
<evidence type="ECO:0000259" key="2">
    <source>
        <dbReference type="SMART" id="SM00922"/>
    </source>
</evidence>
<dbReference type="InterPro" id="IPR029017">
    <property type="entry name" value="Enolase-like_N"/>
</dbReference>
<dbReference type="InterPro" id="IPR029065">
    <property type="entry name" value="Enolase_C-like"/>
</dbReference>
<dbReference type="Pfam" id="PF13378">
    <property type="entry name" value="MR_MLE_C"/>
    <property type="match status" value="1"/>
</dbReference>
<reference evidence="3" key="1">
    <citation type="submission" date="2024-05" db="EMBL/GenBank/DDBJ databases">
        <title>Herbiconiux sp. A18JL235.</title>
        <authorList>
            <person name="Zhang G."/>
        </authorList>
    </citation>
    <scope>NUCLEOTIDE SEQUENCE</scope>
    <source>
        <strain evidence="3">A18JL235</strain>
    </source>
</reference>
<dbReference type="GO" id="GO:0009063">
    <property type="term" value="P:amino acid catabolic process"/>
    <property type="evidence" value="ECO:0007669"/>
    <property type="project" value="InterPro"/>
</dbReference>
<dbReference type="SUPFAM" id="SSF54826">
    <property type="entry name" value="Enolase N-terminal domain-like"/>
    <property type="match status" value="1"/>
</dbReference>
<dbReference type="InterPro" id="IPR013341">
    <property type="entry name" value="Mandelate_racemase_N_dom"/>
</dbReference>
<dbReference type="GO" id="GO:0016829">
    <property type="term" value="F:lyase activity"/>
    <property type="evidence" value="ECO:0007669"/>
    <property type="project" value="UniProtKB-KW"/>
</dbReference>
<dbReference type="EMBL" id="CP162511">
    <property type="protein sequence ID" value="XDI05899.1"/>
    <property type="molecule type" value="Genomic_DNA"/>
</dbReference>
<organism evidence="3">
    <name type="scientific">Herbiconiux sp. A18JL235</name>
    <dbReference type="NCBI Taxonomy" id="3152363"/>
    <lineage>
        <taxon>Bacteria</taxon>
        <taxon>Bacillati</taxon>
        <taxon>Actinomycetota</taxon>
        <taxon>Actinomycetes</taxon>
        <taxon>Micrococcales</taxon>
        <taxon>Microbacteriaceae</taxon>
        <taxon>Herbiconiux</taxon>
    </lineage>
</organism>
<dbReference type="SUPFAM" id="SSF51604">
    <property type="entry name" value="Enolase C-terminal domain-like"/>
    <property type="match status" value="1"/>
</dbReference>
<name>A0AB39BHF5_9MICO</name>
<proteinExistence type="predicted"/>
<dbReference type="PANTHER" id="PTHR48080:SF2">
    <property type="entry name" value="D-GALACTONATE DEHYDRATASE"/>
    <property type="match status" value="1"/>
</dbReference>
<evidence type="ECO:0000256" key="1">
    <source>
        <dbReference type="ARBA" id="ARBA00023239"/>
    </source>
</evidence>
<dbReference type="AlphaFoldDB" id="A0AB39BHF5"/>
<dbReference type="Gene3D" id="3.30.390.10">
    <property type="entry name" value="Enolase-like, N-terminal domain"/>
    <property type="match status" value="1"/>
</dbReference>
<dbReference type="InterPro" id="IPR013342">
    <property type="entry name" value="Mandelate_racemase_C"/>
</dbReference>
<dbReference type="CDD" id="cd03316">
    <property type="entry name" value="MR_like"/>
    <property type="match status" value="1"/>
</dbReference>
<sequence length="396" mass="42424">MKITAIETLSQPEGPSPSVTFVLLHTDEGITGLGETYYTPKTVAAYVHEAIAPVVLGADALHDSVWDTLYAQSARRVGGGTDMRAISAIDLALWDLKGKAAGAPVYALLGGAEPSRAGVAVYNTCAGIAYAASTHVGRGGQAGPDDLWRAANDPGGLAQELRDEGFVGMKVWPFDAAAQQYGGMRISSAEVRAGRSVVERIRDAVGDDLEIMLEGHAQWDASPALKILQSVAEFDIQWAEDFVLAHDPATLRWLSERSPVPLAASEYLGGRWQYRQLLEQGAIQYLHLDPSWCGGISEAQKILALTSAHGVVASMHDCTGPINLLAGLHLAMANQTVAYQEVLRSYLSDVYPSMVDTEWTRSGGLMAAPDRPGLGAELTEQYLAQPGLVRQVSRRD</sequence>
<gene>
    <name evidence="3" type="ORF">ABFY20_02040</name>
</gene>
<dbReference type="SFLD" id="SFLDG00179">
    <property type="entry name" value="mandelate_racemase"/>
    <property type="match status" value="1"/>
</dbReference>
<dbReference type="RefSeq" id="WP_368498287.1">
    <property type="nucleotide sequence ID" value="NZ_CP162511.1"/>
</dbReference>
<evidence type="ECO:0000313" key="3">
    <source>
        <dbReference type="EMBL" id="XDI05899.1"/>
    </source>
</evidence>
<dbReference type="SFLD" id="SFLDS00001">
    <property type="entry name" value="Enolase"/>
    <property type="match status" value="1"/>
</dbReference>
<keyword evidence="1" id="KW-0456">Lyase</keyword>
<dbReference type="InterPro" id="IPR034593">
    <property type="entry name" value="DgoD-like"/>
</dbReference>